<sequence>MKIIKNFRDYQRNNLLLDVDNWQREIVEKVKPYSMAGTARTLATISAVEYIVVHDIPGAIVECGVWRGGQMMAVALSLLKLGASRELFLYDTFSGMTEPTNLDSDFLGVSAKSIFDRFRYQEKGKRWCEATLEEVKGNIESTGYSMNRVNLIQGEVEKTIPEVVPSEIALLRLDTDWYESTLHELNYLYPLVSNLGVIAIDDYGHWQGSRRATDKYLMQNKIVHFLHRIDYSGRQFVKYSK</sequence>
<evidence type="ECO:0000313" key="2">
    <source>
        <dbReference type="Proteomes" id="UP001569414"/>
    </source>
</evidence>
<keyword evidence="1" id="KW-0808">Transferase</keyword>
<comment type="caution">
    <text evidence="1">The sequence shown here is derived from an EMBL/GenBank/DDBJ whole genome shotgun (WGS) entry which is preliminary data.</text>
</comment>
<dbReference type="InterPro" id="IPR008884">
    <property type="entry name" value="TylF_MeTrfase"/>
</dbReference>
<dbReference type="InterPro" id="IPR029063">
    <property type="entry name" value="SAM-dependent_MTases_sf"/>
</dbReference>
<dbReference type="EMBL" id="JBGMEL010000007">
    <property type="protein sequence ID" value="MFA0790626.1"/>
    <property type="molecule type" value="Genomic_DNA"/>
</dbReference>
<proteinExistence type="predicted"/>
<dbReference type="PANTHER" id="PTHR40036">
    <property type="entry name" value="MACROCIN O-METHYLTRANSFERASE"/>
    <property type="match status" value="1"/>
</dbReference>
<organism evidence="1 2">
    <name type="scientific">Microbulbifer echini</name>
    <dbReference type="NCBI Taxonomy" id="1529067"/>
    <lineage>
        <taxon>Bacteria</taxon>
        <taxon>Pseudomonadati</taxon>
        <taxon>Pseudomonadota</taxon>
        <taxon>Gammaproteobacteria</taxon>
        <taxon>Cellvibrionales</taxon>
        <taxon>Microbulbiferaceae</taxon>
        <taxon>Microbulbifer</taxon>
    </lineage>
</organism>
<dbReference type="GO" id="GO:0032259">
    <property type="term" value="P:methylation"/>
    <property type="evidence" value="ECO:0007669"/>
    <property type="project" value="UniProtKB-KW"/>
</dbReference>
<keyword evidence="2" id="KW-1185">Reference proteome</keyword>
<dbReference type="PANTHER" id="PTHR40036:SF1">
    <property type="entry name" value="MACROCIN O-METHYLTRANSFERASE"/>
    <property type="match status" value="1"/>
</dbReference>
<dbReference type="GO" id="GO:0008168">
    <property type="term" value="F:methyltransferase activity"/>
    <property type="evidence" value="ECO:0007669"/>
    <property type="project" value="UniProtKB-KW"/>
</dbReference>
<name>A0ABV4NMH3_9GAMM</name>
<gene>
    <name evidence="1" type="ORF">ACCI51_08700</name>
</gene>
<accession>A0ABV4NMH3</accession>
<dbReference type="Gene3D" id="3.40.50.150">
    <property type="entry name" value="Vaccinia Virus protein VP39"/>
    <property type="match status" value="1"/>
</dbReference>
<dbReference type="RefSeq" id="WP_371843308.1">
    <property type="nucleotide sequence ID" value="NZ_JBGMEL010000007.1"/>
</dbReference>
<dbReference type="EC" id="2.1.1.-" evidence="1"/>
<keyword evidence="1" id="KW-0489">Methyltransferase</keyword>
<protein>
    <submittedName>
        <fullName evidence="1">TylF/MycF/NovP-related O-methyltransferase</fullName>
        <ecNumber evidence="1">2.1.1.-</ecNumber>
    </submittedName>
</protein>
<evidence type="ECO:0000313" key="1">
    <source>
        <dbReference type="EMBL" id="MFA0790626.1"/>
    </source>
</evidence>
<reference evidence="1 2" key="1">
    <citation type="submission" date="2024-08" db="EMBL/GenBank/DDBJ databases">
        <authorList>
            <person name="Ishaq N."/>
        </authorList>
    </citation>
    <scope>NUCLEOTIDE SEQUENCE [LARGE SCALE GENOMIC DNA]</scope>
    <source>
        <strain evidence="1 2">JCM 30400</strain>
    </source>
</reference>
<dbReference type="Proteomes" id="UP001569414">
    <property type="component" value="Unassembled WGS sequence"/>
</dbReference>
<dbReference type="Pfam" id="PF05711">
    <property type="entry name" value="TylF"/>
    <property type="match status" value="1"/>
</dbReference>